<dbReference type="EMBL" id="LR797260">
    <property type="protein sequence ID" value="CAB4198047.1"/>
    <property type="molecule type" value="Genomic_DNA"/>
</dbReference>
<accession>A0A6J5RUQ7</accession>
<proteinExistence type="predicted"/>
<sequence length="126" mass="13707">MARHSETVELGPEDNFELVAKGASNSPWHFTGSIEVEFDWVDFGIGAYEAWGQRGVDTRMGAEGVTVVGVEIHELVTFDGNASVYSDVGPPWRESPALKKMVIAALQDAIDDGGKFSESVYEKIEA</sequence>
<name>A0A6J5RUQ7_9CAUD</name>
<reference evidence="1" key="1">
    <citation type="submission" date="2020-05" db="EMBL/GenBank/DDBJ databases">
        <authorList>
            <person name="Chiriac C."/>
            <person name="Salcher M."/>
            <person name="Ghai R."/>
            <person name="Kavagutti S V."/>
        </authorList>
    </citation>
    <scope>NUCLEOTIDE SEQUENCE</scope>
</reference>
<evidence type="ECO:0000313" key="1">
    <source>
        <dbReference type="EMBL" id="CAB4198047.1"/>
    </source>
</evidence>
<organism evidence="1">
    <name type="scientific">uncultured Caudovirales phage</name>
    <dbReference type="NCBI Taxonomy" id="2100421"/>
    <lineage>
        <taxon>Viruses</taxon>
        <taxon>Duplodnaviria</taxon>
        <taxon>Heunggongvirae</taxon>
        <taxon>Uroviricota</taxon>
        <taxon>Caudoviricetes</taxon>
        <taxon>Peduoviridae</taxon>
        <taxon>Maltschvirus</taxon>
        <taxon>Maltschvirus maltsch</taxon>
    </lineage>
</organism>
<gene>
    <name evidence="1" type="ORF">UFOVP1313_46</name>
</gene>
<protein>
    <submittedName>
        <fullName evidence="1">Uncharacterized protein</fullName>
    </submittedName>
</protein>